<proteinExistence type="predicted"/>
<dbReference type="PROSITE" id="PS50181">
    <property type="entry name" value="FBOX"/>
    <property type="match status" value="1"/>
</dbReference>
<dbReference type="InterPro" id="IPR036047">
    <property type="entry name" value="F-box-like_dom_sf"/>
</dbReference>
<organism evidence="2 3">
    <name type="scientific">Orbilia blumenaviensis</name>
    <dbReference type="NCBI Taxonomy" id="1796055"/>
    <lineage>
        <taxon>Eukaryota</taxon>
        <taxon>Fungi</taxon>
        <taxon>Dikarya</taxon>
        <taxon>Ascomycota</taxon>
        <taxon>Pezizomycotina</taxon>
        <taxon>Orbiliomycetes</taxon>
        <taxon>Orbiliales</taxon>
        <taxon>Orbiliaceae</taxon>
        <taxon>Orbilia</taxon>
    </lineage>
</organism>
<dbReference type="AlphaFoldDB" id="A0AAV9UK29"/>
<dbReference type="SUPFAM" id="SSF81383">
    <property type="entry name" value="F-box domain"/>
    <property type="match status" value="1"/>
</dbReference>
<dbReference type="CDD" id="cd22143">
    <property type="entry name" value="F-box_ScMDM30-like"/>
    <property type="match status" value="1"/>
</dbReference>
<dbReference type="InterPro" id="IPR001810">
    <property type="entry name" value="F-box_dom"/>
</dbReference>
<reference evidence="2 3" key="1">
    <citation type="submission" date="2019-10" db="EMBL/GenBank/DDBJ databases">
        <authorList>
            <person name="Palmer J.M."/>
        </authorList>
    </citation>
    <scope>NUCLEOTIDE SEQUENCE [LARGE SCALE GENOMIC DNA]</scope>
    <source>
        <strain evidence="2 3">TWF730</strain>
    </source>
</reference>
<protein>
    <recommendedName>
        <fullName evidence="1">F-box domain-containing protein</fullName>
    </recommendedName>
</protein>
<keyword evidence="3" id="KW-1185">Reference proteome</keyword>
<dbReference type="EMBL" id="JAVHNS010000009">
    <property type="protein sequence ID" value="KAK6343636.1"/>
    <property type="molecule type" value="Genomic_DNA"/>
</dbReference>
<evidence type="ECO:0000259" key="1">
    <source>
        <dbReference type="PROSITE" id="PS50181"/>
    </source>
</evidence>
<comment type="caution">
    <text evidence="2">The sequence shown here is derived from an EMBL/GenBank/DDBJ whole genome shotgun (WGS) entry which is preliminary data.</text>
</comment>
<sequence>MPFSSLPNELLSQILSHASPSGTRYSCLLVNRRFYSLMLPIIYRDLQIPFINHNRLVTFIRTVRRNAFLGEHTRSICLGEDPFDTKRSVERIIGSNDINKLFPFLSKIELFAMTFERTMLYRFWAYCARAQCLGEVVLHYPDLVPLVQPIKGLKKLTWSFTGCEISPVLMLPEGLQETKWILRKWLNSLGKCTPNLEALVVGCVGREGTWGISDRIGLEIEEWSREAVVLPRLEKLREFEWREGEGIKPAAVWRDVAEGVLEEHKDQLERLRWEVAFCPDGAYTTVDQGPGFWDMLKALTNLKKLELVLYPGSPVPSQQIGGTGQVGWTTEHISAAMLKFLEGAADWDPKGLQEFKVRFSVIGPLLLAEHRLLGRLRNAKHLKTFEMTFGIPTFKNMEPPTNEGAKDFLYWYYDEAKMTQVIQSLPTVLRELLINFDGKHDVYDGYRQYEFGPMEDTIDKWDEDGSTRAQIRDLVNQRRSLSGSLLRSHMPGLEKAYIGGYNIAGSV</sequence>
<accession>A0AAV9UK29</accession>
<gene>
    <name evidence="2" type="ORF">TWF730_011227</name>
</gene>
<evidence type="ECO:0000313" key="2">
    <source>
        <dbReference type="EMBL" id="KAK6343636.1"/>
    </source>
</evidence>
<name>A0AAV9UK29_9PEZI</name>
<feature type="domain" description="F-box" evidence="1">
    <location>
        <begin position="1"/>
        <end position="46"/>
    </location>
</feature>
<evidence type="ECO:0000313" key="3">
    <source>
        <dbReference type="Proteomes" id="UP001373714"/>
    </source>
</evidence>
<dbReference type="Pfam" id="PF12937">
    <property type="entry name" value="F-box-like"/>
    <property type="match status" value="1"/>
</dbReference>
<dbReference type="Proteomes" id="UP001373714">
    <property type="component" value="Unassembled WGS sequence"/>
</dbReference>